<dbReference type="Proteomes" id="UP000265768">
    <property type="component" value="Unassembled WGS sequence"/>
</dbReference>
<evidence type="ECO:0000313" key="2">
    <source>
        <dbReference type="EMBL" id="RJL32473.1"/>
    </source>
</evidence>
<dbReference type="InterPro" id="IPR025847">
    <property type="entry name" value="MEDS_domain"/>
</dbReference>
<dbReference type="NCBIfam" id="NF041045">
    <property type="entry name" value="RsbA_anti_sig"/>
    <property type="match status" value="1"/>
</dbReference>
<dbReference type="Gene3D" id="3.30.565.10">
    <property type="entry name" value="Histidine kinase-like ATPase, C-terminal domain"/>
    <property type="match status" value="1"/>
</dbReference>
<dbReference type="GO" id="GO:0016301">
    <property type="term" value="F:kinase activity"/>
    <property type="evidence" value="ECO:0007669"/>
    <property type="project" value="UniProtKB-KW"/>
</dbReference>
<feature type="domain" description="MEDS" evidence="1">
    <location>
        <begin position="24"/>
        <end position="168"/>
    </location>
</feature>
<dbReference type="Pfam" id="PF14417">
    <property type="entry name" value="MEDS"/>
    <property type="match status" value="1"/>
</dbReference>
<evidence type="ECO:0000259" key="1">
    <source>
        <dbReference type="Pfam" id="PF14417"/>
    </source>
</evidence>
<dbReference type="InterPro" id="IPR047718">
    <property type="entry name" value="RsbA-like_anti_sig"/>
</dbReference>
<dbReference type="OrthoDB" id="3748385at2"/>
<keyword evidence="2" id="KW-0418">Kinase</keyword>
<protein>
    <submittedName>
        <fullName evidence="2">Sensor histidine kinase</fullName>
    </submittedName>
</protein>
<name>A0A3A4AT05_9ACTN</name>
<proteinExistence type="predicted"/>
<keyword evidence="2" id="KW-0808">Transferase</keyword>
<dbReference type="EMBL" id="QZEY01000004">
    <property type="protein sequence ID" value="RJL32473.1"/>
    <property type="molecule type" value="Genomic_DNA"/>
</dbReference>
<evidence type="ECO:0000313" key="3">
    <source>
        <dbReference type="Proteomes" id="UP000265768"/>
    </source>
</evidence>
<sequence length="331" mass="35416">MERRAGPAALRGPGMTAPAETLVHRVCVYASDEEFLRTAVPFTEEGLFLGEPVLLATTPATAELLTGALGEQADDVVHAGDACLDGRPHRAVTAFYRYWKRHSRGPGHARVLVEPVWDGRPAAEVAAWQRVEAGVNAVLGDTRLCIVCAYDARVAGPGVLDAARRTHPSAVAGPTVRPCPEYVDPAELAGAWETGPLPPAPRGVPVLRLDGDLRALRSFTLAASRAAGLTEDRAMTFATAVSEVGSYLWARGGEAPAVRVWHDSSTLTCEVHQPGGRLDDRFLGYRPPGRVAAPDDGIWLARQICDRLETRSGPAGCTFRLHFPIHPAPPP</sequence>
<comment type="caution">
    <text evidence="2">The sequence shown here is derived from an EMBL/GenBank/DDBJ whole genome shotgun (WGS) entry which is preliminary data.</text>
</comment>
<dbReference type="AlphaFoldDB" id="A0A3A4AT05"/>
<organism evidence="2 3">
    <name type="scientific">Bailinhaonella thermotolerans</name>
    <dbReference type="NCBI Taxonomy" id="1070861"/>
    <lineage>
        <taxon>Bacteria</taxon>
        <taxon>Bacillati</taxon>
        <taxon>Actinomycetota</taxon>
        <taxon>Actinomycetes</taxon>
        <taxon>Streptosporangiales</taxon>
        <taxon>Streptosporangiaceae</taxon>
        <taxon>Bailinhaonella</taxon>
    </lineage>
</organism>
<accession>A0A3A4AT05</accession>
<gene>
    <name evidence="2" type="ORF">D5H75_13125</name>
</gene>
<dbReference type="InterPro" id="IPR036890">
    <property type="entry name" value="HATPase_C_sf"/>
</dbReference>
<reference evidence="2 3" key="1">
    <citation type="submission" date="2018-09" db="EMBL/GenBank/DDBJ databases">
        <title>YIM 75507 draft genome.</title>
        <authorList>
            <person name="Tang S."/>
            <person name="Feng Y."/>
        </authorList>
    </citation>
    <scope>NUCLEOTIDE SEQUENCE [LARGE SCALE GENOMIC DNA]</scope>
    <source>
        <strain evidence="2 3">YIM 75507</strain>
    </source>
</reference>
<keyword evidence="3" id="KW-1185">Reference proteome</keyword>